<dbReference type="AlphaFoldDB" id="A0A6G0XKY2"/>
<dbReference type="CDD" id="cd22534">
    <property type="entry name" value="KH-II_Era"/>
    <property type="match status" value="1"/>
</dbReference>
<dbReference type="GO" id="GO:0005525">
    <property type="term" value="F:GTP binding"/>
    <property type="evidence" value="ECO:0007669"/>
    <property type="project" value="UniProtKB-KW"/>
</dbReference>
<evidence type="ECO:0000313" key="9">
    <source>
        <dbReference type="Proteomes" id="UP000481153"/>
    </source>
</evidence>
<keyword evidence="2" id="KW-0547">Nucleotide-binding</keyword>
<evidence type="ECO:0000259" key="6">
    <source>
        <dbReference type="Pfam" id="PF01926"/>
    </source>
</evidence>
<dbReference type="InterPro" id="IPR009019">
    <property type="entry name" value="KH_sf_prok-type"/>
</dbReference>
<feature type="compositionally biased region" description="Acidic residues" evidence="5">
    <location>
        <begin position="409"/>
        <end position="442"/>
    </location>
</feature>
<dbReference type="PANTHER" id="PTHR42698:SF2">
    <property type="entry name" value="GTPASE ERA-LIKE, CHLOROPLASTIC"/>
    <property type="match status" value="1"/>
</dbReference>
<dbReference type="InterPro" id="IPR015946">
    <property type="entry name" value="KH_dom-like_a/b"/>
</dbReference>
<proteinExistence type="inferred from homology"/>
<dbReference type="InterPro" id="IPR027417">
    <property type="entry name" value="P-loop_NTPase"/>
</dbReference>
<reference evidence="8 9" key="1">
    <citation type="submission" date="2019-07" db="EMBL/GenBank/DDBJ databases">
        <title>Genomics analysis of Aphanomyces spp. identifies a new class of oomycete effector associated with host adaptation.</title>
        <authorList>
            <person name="Gaulin E."/>
        </authorList>
    </citation>
    <scope>NUCLEOTIDE SEQUENCE [LARGE SCALE GENOMIC DNA]</scope>
    <source>
        <strain evidence="8 9">ATCC 201684</strain>
    </source>
</reference>
<feature type="domain" description="KH type-2" evidence="7">
    <location>
        <begin position="531"/>
        <end position="599"/>
    </location>
</feature>
<dbReference type="EMBL" id="VJMJ01000041">
    <property type="protein sequence ID" value="KAF0741029.1"/>
    <property type="molecule type" value="Genomic_DNA"/>
</dbReference>
<dbReference type="InterPro" id="IPR030388">
    <property type="entry name" value="G_ERA_dom"/>
</dbReference>
<evidence type="ECO:0000256" key="3">
    <source>
        <dbReference type="ARBA" id="ARBA00022884"/>
    </source>
</evidence>
<feature type="region of interest" description="Disordered" evidence="5">
    <location>
        <begin position="402"/>
        <end position="442"/>
    </location>
</feature>
<dbReference type="Gene3D" id="3.30.300.20">
    <property type="match status" value="1"/>
</dbReference>
<evidence type="ECO:0000313" key="8">
    <source>
        <dbReference type="EMBL" id="KAF0741029.1"/>
    </source>
</evidence>
<keyword evidence="3" id="KW-0694">RNA-binding</keyword>
<feature type="compositionally biased region" description="Basic and acidic residues" evidence="5">
    <location>
        <begin position="104"/>
        <end position="142"/>
    </location>
</feature>
<dbReference type="GO" id="GO:0019843">
    <property type="term" value="F:rRNA binding"/>
    <property type="evidence" value="ECO:0007669"/>
    <property type="project" value="TreeGrafter"/>
</dbReference>
<gene>
    <name evidence="8" type="ORF">Ae201684_003601</name>
</gene>
<dbReference type="GO" id="GO:0000028">
    <property type="term" value="P:ribosomal small subunit assembly"/>
    <property type="evidence" value="ECO:0007669"/>
    <property type="project" value="TreeGrafter"/>
</dbReference>
<keyword evidence="4" id="KW-0342">GTP-binding</keyword>
<dbReference type="InterPro" id="IPR005225">
    <property type="entry name" value="Small_GTP-bd"/>
</dbReference>
<keyword evidence="9" id="KW-1185">Reference proteome</keyword>
<dbReference type="CDD" id="cd04163">
    <property type="entry name" value="Era"/>
    <property type="match status" value="1"/>
</dbReference>
<dbReference type="Proteomes" id="UP000481153">
    <property type="component" value="Unassembled WGS sequence"/>
</dbReference>
<evidence type="ECO:0000259" key="7">
    <source>
        <dbReference type="Pfam" id="PF07650"/>
    </source>
</evidence>
<dbReference type="NCBIfam" id="TIGR00231">
    <property type="entry name" value="small_GTP"/>
    <property type="match status" value="1"/>
</dbReference>
<feature type="region of interest" description="Disordered" evidence="5">
    <location>
        <begin position="75"/>
        <end position="142"/>
    </location>
</feature>
<dbReference type="PANTHER" id="PTHR42698">
    <property type="entry name" value="GTPASE ERA"/>
    <property type="match status" value="1"/>
</dbReference>
<dbReference type="Gene3D" id="3.40.50.300">
    <property type="entry name" value="P-loop containing nucleotide triphosphate hydrolases"/>
    <property type="match status" value="1"/>
</dbReference>
<comment type="caution">
    <text evidence="8">The sequence shown here is derived from an EMBL/GenBank/DDBJ whole genome shotgun (WGS) entry which is preliminary data.</text>
</comment>
<dbReference type="InterPro" id="IPR004044">
    <property type="entry name" value="KH_dom_type_2"/>
</dbReference>
<dbReference type="Pfam" id="PF07650">
    <property type="entry name" value="KH_2"/>
    <property type="match status" value="1"/>
</dbReference>
<comment type="similarity">
    <text evidence="1">Belongs to the TRAFAC class TrmE-Era-EngA-EngB-Septin-like GTPase superfamily. Era GTPase family.</text>
</comment>
<name>A0A6G0XKY2_9STRA</name>
<protein>
    <recommendedName>
        <fullName evidence="10">Era-type G domain-containing protein</fullName>
    </recommendedName>
</protein>
<sequence>MWRVSIGKVHATLMGQRTCIPATLTLSAMFSTTDEGLKKKRVSGYASAVPKWKKDRAEKFKVIAEKKKKQRDFEFNFDTDDKRQGRKSSRKAFNESTARGKGARLPDAHAFTKSDNRSKQKDNKVESKLEKQPKEEPAKSLHEIHAEQEEAWNAMRKLRVLPKEERITTPVSKKRPVPRTKSAPTVSTEDEASDAIAKRNRFLLREKAKRLANKQNRIFDGIRAPPQDVVEPINTYEEPDSPRGAKPRGLNVAVIGRPNAGKSSLMNALLGFNVSAVSAKYNTTRDRVLGVMTEGDTQIAFYDTPGLVNLKDSHTYVRSLAVTAAETMPSVDVSLLVVDAVKRIDDQALEALKNIAITSAKEDAPIMLVMNKMDLVGPAEKIHVAKRIDVLSDMIEDAFASHSPKSSEYSEDDEFDWDDDEDFDDDDMEDDDFDDEEDELDDFDMDDYDEEDFEDDFNELDLEPTAFLRDKCFKVSAFKEKDVDKLRQTLIDLAVARPWMYHSKTKSDRSDLDLVTEIIREKLFRRFNQELPYMITQENRGWTPFSDKSLRIDQDLWVPSDRHIKTLLGKNGNTLREIGTAARVDIQKLLHRKVHLYLNVRSKSGRR</sequence>
<evidence type="ECO:0000256" key="1">
    <source>
        <dbReference type="ARBA" id="ARBA00007921"/>
    </source>
</evidence>
<evidence type="ECO:0000256" key="4">
    <source>
        <dbReference type="ARBA" id="ARBA00023134"/>
    </source>
</evidence>
<accession>A0A6G0XKY2</accession>
<evidence type="ECO:0000256" key="5">
    <source>
        <dbReference type="SAM" id="MobiDB-lite"/>
    </source>
</evidence>
<evidence type="ECO:0000256" key="2">
    <source>
        <dbReference type="ARBA" id="ARBA00022741"/>
    </source>
</evidence>
<dbReference type="SUPFAM" id="SSF52540">
    <property type="entry name" value="P-loop containing nucleoside triphosphate hydrolases"/>
    <property type="match status" value="1"/>
</dbReference>
<feature type="region of interest" description="Disordered" evidence="5">
    <location>
        <begin position="170"/>
        <end position="192"/>
    </location>
</feature>
<feature type="domain" description="G" evidence="6">
    <location>
        <begin position="251"/>
        <end position="372"/>
    </location>
</feature>
<dbReference type="InterPro" id="IPR006073">
    <property type="entry name" value="GTP-bd"/>
</dbReference>
<dbReference type="HAMAP" id="MF_00367">
    <property type="entry name" value="GTPase_Era"/>
    <property type="match status" value="1"/>
</dbReference>
<evidence type="ECO:0008006" key="10">
    <source>
        <dbReference type="Google" id="ProtNLM"/>
    </source>
</evidence>
<dbReference type="Pfam" id="PF01926">
    <property type="entry name" value="MMR_HSR1"/>
    <property type="match status" value="1"/>
</dbReference>
<dbReference type="SUPFAM" id="SSF54814">
    <property type="entry name" value="Prokaryotic type KH domain (KH-domain type II)"/>
    <property type="match status" value="1"/>
</dbReference>
<dbReference type="InterPro" id="IPR005662">
    <property type="entry name" value="GTPase_Era-like"/>
</dbReference>
<dbReference type="GO" id="GO:0043024">
    <property type="term" value="F:ribosomal small subunit binding"/>
    <property type="evidence" value="ECO:0007669"/>
    <property type="project" value="TreeGrafter"/>
</dbReference>
<dbReference type="VEuPathDB" id="FungiDB:AeMF1_012073"/>
<organism evidence="8 9">
    <name type="scientific">Aphanomyces euteiches</name>
    <dbReference type="NCBI Taxonomy" id="100861"/>
    <lineage>
        <taxon>Eukaryota</taxon>
        <taxon>Sar</taxon>
        <taxon>Stramenopiles</taxon>
        <taxon>Oomycota</taxon>
        <taxon>Saprolegniomycetes</taxon>
        <taxon>Saprolegniales</taxon>
        <taxon>Verrucalvaceae</taxon>
        <taxon>Aphanomyces</taxon>
    </lineage>
</organism>